<proteinExistence type="predicted"/>
<organism evidence="2 3">
    <name type="scientific">Hibiscus sabdariffa</name>
    <name type="common">roselle</name>
    <dbReference type="NCBI Taxonomy" id="183260"/>
    <lineage>
        <taxon>Eukaryota</taxon>
        <taxon>Viridiplantae</taxon>
        <taxon>Streptophyta</taxon>
        <taxon>Embryophyta</taxon>
        <taxon>Tracheophyta</taxon>
        <taxon>Spermatophyta</taxon>
        <taxon>Magnoliopsida</taxon>
        <taxon>eudicotyledons</taxon>
        <taxon>Gunneridae</taxon>
        <taxon>Pentapetalae</taxon>
        <taxon>rosids</taxon>
        <taxon>malvids</taxon>
        <taxon>Malvales</taxon>
        <taxon>Malvaceae</taxon>
        <taxon>Malvoideae</taxon>
        <taxon>Hibiscus</taxon>
    </lineage>
</organism>
<keyword evidence="3" id="KW-1185">Reference proteome</keyword>
<evidence type="ECO:0000313" key="2">
    <source>
        <dbReference type="EMBL" id="KAK8520868.1"/>
    </source>
</evidence>
<reference evidence="2 3" key="1">
    <citation type="journal article" date="2024" name="G3 (Bethesda)">
        <title>Genome assembly of Hibiscus sabdariffa L. provides insights into metabolisms of medicinal natural products.</title>
        <authorList>
            <person name="Kim T."/>
        </authorList>
    </citation>
    <scope>NUCLEOTIDE SEQUENCE [LARGE SCALE GENOMIC DNA]</scope>
    <source>
        <strain evidence="2">TK-2024</strain>
        <tissue evidence="2">Old leaves</tissue>
    </source>
</reference>
<dbReference type="Proteomes" id="UP001472677">
    <property type="component" value="Unassembled WGS sequence"/>
</dbReference>
<feature type="region of interest" description="Disordered" evidence="1">
    <location>
        <begin position="44"/>
        <end position="68"/>
    </location>
</feature>
<evidence type="ECO:0000313" key="3">
    <source>
        <dbReference type="Proteomes" id="UP001472677"/>
    </source>
</evidence>
<accession>A0ABR2CML4</accession>
<evidence type="ECO:0000256" key="1">
    <source>
        <dbReference type="SAM" id="MobiDB-lite"/>
    </source>
</evidence>
<comment type="caution">
    <text evidence="2">The sequence shown here is derived from an EMBL/GenBank/DDBJ whole genome shotgun (WGS) entry which is preliminary data.</text>
</comment>
<protein>
    <submittedName>
        <fullName evidence="2">Uncharacterized protein</fullName>
    </submittedName>
</protein>
<sequence>MLCHEDKSAAILASLRIDSKRTSQMRLQIAVIILTSAREIVSPKFSKAPPGGRRAAKTSPSRQWKDNRPMPAWIQYGSVGRLSTVP</sequence>
<gene>
    <name evidence="2" type="ORF">V6N12_004794</name>
</gene>
<name>A0ABR2CML4_9ROSI</name>
<dbReference type="EMBL" id="JBBPBM010000048">
    <property type="protein sequence ID" value="KAK8520868.1"/>
    <property type="molecule type" value="Genomic_DNA"/>
</dbReference>